<evidence type="ECO:0000313" key="3">
    <source>
        <dbReference type="Proteomes" id="UP000271241"/>
    </source>
</evidence>
<evidence type="ECO:0008006" key="4">
    <source>
        <dbReference type="Google" id="ProtNLM"/>
    </source>
</evidence>
<feature type="compositionally biased region" description="Basic and acidic residues" evidence="1">
    <location>
        <begin position="633"/>
        <end position="646"/>
    </location>
</feature>
<evidence type="ECO:0000313" key="2">
    <source>
        <dbReference type="EMBL" id="RKP10595.1"/>
    </source>
</evidence>
<dbReference type="EMBL" id="KZ992445">
    <property type="protein sequence ID" value="RKP10595.1"/>
    <property type="molecule type" value="Genomic_DNA"/>
</dbReference>
<feature type="region of interest" description="Disordered" evidence="1">
    <location>
        <begin position="241"/>
        <end position="269"/>
    </location>
</feature>
<protein>
    <recommendedName>
        <fullName evidence="4">Ras-associating domain-containing protein</fullName>
    </recommendedName>
</protein>
<feature type="region of interest" description="Disordered" evidence="1">
    <location>
        <begin position="705"/>
        <end position="748"/>
    </location>
</feature>
<dbReference type="AlphaFoldDB" id="A0A4P9XW94"/>
<name>A0A4P9XW94_9FUNG</name>
<dbReference type="Proteomes" id="UP000271241">
    <property type="component" value="Unassembled WGS sequence"/>
</dbReference>
<reference evidence="3" key="1">
    <citation type="journal article" date="2018" name="Nat. Microbiol.">
        <title>Leveraging single-cell genomics to expand the fungal tree of life.</title>
        <authorList>
            <person name="Ahrendt S.R."/>
            <person name="Quandt C.A."/>
            <person name="Ciobanu D."/>
            <person name="Clum A."/>
            <person name="Salamov A."/>
            <person name="Andreopoulos B."/>
            <person name="Cheng J.F."/>
            <person name="Woyke T."/>
            <person name="Pelin A."/>
            <person name="Henrissat B."/>
            <person name="Reynolds N.K."/>
            <person name="Benny G.L."/>
            <person name="Smith M.E."/>
            <person name="James T.Y."/>
            <person name="Grigoriev I.V."/>
        </authorList>
    </citation>
    <scope>NUCLEOTIDE SEQUENCE [LARGE SCALE GENOMIC DNA]</scope>
    <source>
        <strain evidence="3">RSA 1356</strain>
    </source>
</reference>
<accession>A0A4P9XW94</accession>
<dbReference type="OrthoDB" id="5593498at2759"/>
<gene>
    <name evidence="2" type="ORF">THASP1DRAFT_27608</name>
</gene>
<keyword evidence="3" id="KW-1185">Reference proteome</keyword>
<feature type="compositionally biased region" description="Polar residues" evidence="1">
    <location>
        <begin position="620"/>
        <end position="632"/>
    </location>
</feature>
<sequence>MDTITVEMFRGQKRDAVMLNVSPGMTVRQVVETCCRRFEIIEDWNYGFLCERTKKWLIDWSTLDTYTACASNTLVLRVKSPEYHDQEAKSLHNQTLQYTTGRPPIITVHQLPMLNEHNVGSHSGHGFLASISGLFTKNEKRVLESKIRNRRLYLSALLFAGDGRVLLTREGLLPTVCVNSKNDALCRDLEPNSDEFHWLLRDALDWERGVDATKDLELLLNTKAQRGNHRPIRSVRLIGRRRRSQTAMAEFGGGGGGDDSNDNSSRSRSSLADSVASFDVDYTRWHDTERSVHDDFSLAAADLRRLLRLPTLGVLHERPITVNRGEAHMLVMVQHIPTDRLSYVASDLVKSGTLRWRERDQMDKMTYEWQEDLWWRYQCAYNGRLSRLAGGLYLAVFYAENTVRGLNIMVPKRRRSFLPVCKIRDDPTLGKDEHAWLSRLAGELELMPSDDAALPTEIVTTPPGSPVINKARVYGGEHGRTSSDLCEDLHGGDFRTAFARSYHQLQRSARVSWRPCDLYMERCITLDAEGGLRFEDDHSRPAAARILLVVKPMRQAQHRPLSSRDAADFEMFPLTLFEMLHQQTYNADESGRVRRRTQAIIERLGERKSELQQLLDASVSCGSQSEPPSRTSAGDEAKDCGDRIDTPGELTADNPVARTELAIAQLEEELVAVRQQNSAALWTRRIITWDRDRALRRTMLMAAPSAGSMPNLSHPMPSAHAPVSSVSTPSKERDDPSSQLLFPVAPDS</sequence>
<feature type="region of interest" description="Disordered" evidence="1">
    <location>
        <begin position="619"/>
        <end position="651"/>
    </location>
</feature>
<proteinExistence type="predicted"/>
<organism evidence="2 3">
    <name type="scientific">Thamnocephalis sphaerospora</name>
    <dbReference type="NCBI Taxonomy" id="78915"/>
    <lineage>
        <taxon>Eukaryota</taxon>
        <taxon>Fungi</taxon>
        <taxon>Fungi incertae sedis</taxon>
        <taxon>Zoopagomycota</taxon>
        <taxon>Zoopagomycotina</taxon>
        <taxon>Zoopagomycetes</taxon>
        <taxon>Zoopagales</taxon>
        <taxon>Sigmoideomycetaceae</taxon>
        <taxon>Thamnocephalis</taxon>
    </lineage>
</organism>
<feature type="non-terminal residue" evidence="2">
    <location>
        <position position="748"/>
    </location>
</feature>
<evidence type="ECO:0000256" key="1">
    <source>
        <dbReference type="SAM" id="MobiDB-lite"/>
    </source>
</evidence>